<comment type="caution">
    <text evidence="1">The sequence shown here is derived from an EMBL/GenBank/DDBJ whole genome shotgun (WGS) entry which is preliminary data.</text>
</comment>
<organism evidence="1">
    <name type="scientific">Triticum aestivum</name>
    <name type="common">Wheat</name>
    <dbReference type="NCBI Taxonomy" id="4565"/>
    <lineage>
        <taxon>Eukaryota</taxon>
        <taxon>Viridiplantae</taxon>
        <taxon>Streptophyta</taxon>
        <taxon>Embryophyta</taxon>
        <taxon>Tracheophyta</taxon>
        <taxon>Spermatophyta</taxon>
        <taxon>Magnoliopsida</taxon>
        <taxon>Liliopsida</taxon>
        <taxon>Poales</taxon>
        <taxon>Poaceae</taxon>
        <taxon>BOP clade</taxon>
        <taxon>Pooideae</taxon>
        <taxon>Triticodae</taxon>
        <taxon>Triticeae</taxon>
        <taxon>Triticinae</taxon>
        <taxon>Triticum</taxon>
    </lineage>
</organism>
<dbReference type="EMBL" id="CM022218">
    <property type="protein sequence ID" value="KAF7027906.1"/>
    <property type="molecule type" value="Genomic_DNA"/>
</dbReference>
<dbReference type="AlphaFoldDB" id="A0A9R1FFG2"/>
<reference evidence="1" key="2">
    <citation type="submission" date="2020-03" db="EMBL/GenBank/DDBJ databases">
        <title>The second near-complete assembly of the hexaploid bread wheat (Triticum aestivum) genome.</title>
        <authorList>
            <person name="Zimin A.V."/>
            <person name="Puiu D."/>
            <person name="Shumante A."/>
            <person name="Alonge M."/>
            <person name="Salzberg S.L."/>
        </authorList>
    </citation>
    <scope>NUCLEOTIDE SEQUENCE</scope>
    <source>
        <tissue evidence="1">Leaf</tissue>
    </source>
</reference>
<reference evidence="1" key="1">
    <citation type="journal article" date="2017" name="Gigascience">
        <title>The first near-complete assembly of the hexaploid bread wheat genome, Triticum aestivum.</title>
        <authorList>
            <person name="Zimin A.V."/>
            <person name="Puiu D."/>
            <person name="Hall R."/>
            <person name="Kingan S."/>
            <person name="Clavijo B.J."/>
            <person name="Salzberg S.L."/>
        </authorList>
    </citation>
    <scope>NUCLEOTIDE SEQUENCE</scope>
    <source>
        <tissue evidence="1">Leaf</tissue>
    </source>
</reference>
<accession>A0A9R1FFG2</accession>
<proteinExistence type="predicted"/>
<feature type="non-terminal residue" evidence="1">
    <location>
        <position position="16"/>
    </location>
</feature>
<sequence>MFLPLLVASSACASTS</sequence>
<evidence type="ECO:0000313" key="1">
    <source>
        <dbReference type="EMBL" id="KAF7027906.1"/>
    </source>
</evidence>
<name>A0A9R1FFG2_WHEAT</name>
<dbReference type="Proteomes" id="UP000815260">
    <property type="component" value="Chromosome 3B"/>
</dbReference>
<gene>
    <name evidence="1" type="ORF">CFC21_039898</name>
</gene>
<protein>
    <submittedName>
        <fullName evidence="1">Uncharacterized protein</fullName>
    </submittedName>
</protein>